<sequence>MVVILAGFPVCPMLLLWHVVRRRWLYVISVQGVAADGGHAALFNCSPSPPSLSTFHHARSVSCHFTVFRSCSC</sequence>
<name>A0AAD6VSW5_9AGAR</name>
<evidence type="ECO:0000313" key="2">
    <source>
        <dbReference type="Proteomes" id="UP001219525"/>
    </source>
</evidence>
<dbReference type="AlphaFoldDB" id="A0AAD6VSW5"/>
<keyword evidence="2" id="KW-1185">Reference proteome</keyword>
<organism evidence="1 2">
    <name type="scientific">Mycena pura</name>
    <dbReference type="NCBI Taxonomy" id="153505"/>
    <lineage>
        <taxon>Eukaryota</taxon>
        <taxon>Fungi</taxon>
        <taxon>Dikarya</taxon>
        <taxon>Basidiomycota</taxon>
        <taxon>Agaricomycotina</taxon>
        <taxon>Agaricomycetes</taxon>
        <taxon>Agaricomycetidae</taxon>
        <taxon>Agaricales</taxon>
        <taxon>Marasmiineae</taxon>
        <taxon>Mycenaceae</taxon>
        <taxon>Mycena</taxon>
    </lineage>
</organism>
<comment type="caution">
    <text evidence="1">The sequence shown here is derived from an EMBL/GenBank/DDBJ whole genome shotgun (WGS) entry which is preliminary data.</text>
</comment>
<proteinExistence type="predicted"/>
<gene>
    <name evidence="1" type="ORF">GGX14DRAFT_204430</name>
</gene>
<dbReference type="Proteomes" id="UP001219525">
    <property type="component" value="Unassembled WGS sequence"/>
</dbReference>
<evidence type="ECO:0000313" key="1">
    <source>
        <dbReference type="EMBL" id="KAJ7220877.1"/>
    </source>
</evidence>
<dbReference type="EMBL" id="JARJCW010000009">
    <property type="protein sequence ID" value="KAJ7220877.1"/>
    <property type="molecule type" value="Genomic_DNA"/>
</dbReference>
<accession>A0AAD6VSW5</accession>
<protein>
    <submittedName>
        <fullName evidence="1">Uncharacterized protein</fullName>
    </submittedName>
</protein>
<reference evidence="1" key="1">
    <citation type="submission" date="2023-03" db="EMBL/GenBank/DDBJ databases">
        <title>Massive genome expansion in bonnet fungi (Mycena s.s.) driven by repeated elements and novel gene families across ecological guilds.</title>
        <authorList>
            <consortium name="Lawrence Berkeley National Laboratory"/>
            <person name="Harder C.B."/>
            <person name="Miyauchi S."/>
            <person name="Viragh M."/>
            <person name="Kuo A."/>
            <person name="Thoen E."/>
            <person name="Andreopoulos B."/>
            <person name="Lu D."/>
            <person name="Skrede I."/>
            <person name="Drula E."/>
            <person name="Henrissat B."/>
            <person name="Morin E."/>
            <person name="Kohler A."/>
            <person name="Barry K."/>
            <person name="LaButti K."/>
            <person name="Morin E."/>
            <person name="Salamov A."/>
            <person name="Lipzen A."/>
            <person name="Mereny Z."/>
            <person name="Hegedus B."/>
            <person name="Baldrian P."/>
            <person name="Stursova M."/>
            <person name="Weitz H."/>
            <person name="Taylor A."/>
            <person name="Grigoriev I.V."/>
            <person name="Nagy L.G."/>
            <person name="Martin F."/>
            <person name="Kauserud H."/>
        </authorList>
    </citation>
    <scope>NUCLEOTIDE SEQUENCE</scope>
    <source>
        <strain evidence="1">9144</strain>
    </source>
</reference>